<organism evidence="1">
    <name type="scientific">Drosophila melanogaster</name>
    <name type="common">Fruit fly</name>
    <dbReference type="NCBI Taxonomy" id="7227"/>
    <lineage>
        <taxon>Eukaryota</taxon>
        <taxon>Metazoa</taxon>
        <taxon>Ecdysozoa</taxon>
        <taxon>Arthropoda</taxon>
        <taxon>Hexapoda</taxon>
        <taxon>Insecta</taxon>
        <taxon>Pterygota</taxon>
        <taxon>Neoptera</taxon>
        <taxon>Endopterygota</taxon>
        <taxon>Diptera</taxon>
        <taxon>Brachycera</taxon>
        <taxon>Muscomorpha</taxon>
        <taxon>Ephydroidea</taxon>
        <taxon>Drosophilidae</taxon>
        <taxon>Drosophila</taxon>
        <taxon>Sophophora</taxon>
    </lineage>
</organism>
<dbReference type="AlphaFoldDB" id="Q8T4H1"/>
<protein>
    <submittedName>
        <fullName evidence="1">AT11374p</fullName>
    </submittedName>
</protein>
<reference evidence="1" key="1">
    <citation type="submission" date="2002-03" db="EMBL/GenBank/DDBJ databases">
        <authorList>
            <person name="Stapleton M."/>
            <person name="Brokstein P."/>
            <person name="Hong L."/>
            <person name="Agbayani A."/>
            <person name="Carlson J."/>
            <person name="Champe M."/>
            <person name="Chavez C."/>
            <person name="Dorsett V."/>
            <person name="Dresnek D."/>
            <person name="Farfan D."/>
            <person name="Frise E."/>
            <person name="George R."/>
            <person name="Gonzalez M."/>
            <person name="Guarin H."/>
            <person name="Kronmiller B."/>
            <person name="Li P."/>
            <person name="Liao G."/>
            <person name="Miranda A."/>
            <person name="Mungall C.J."/>
            <person name="Nunoo J."/>
            <person name="Pacleb J."/>
            <person name="Paragas V."/>
            <person name="Park S."/>
            <person name="Patel S."/>
            <person name="Phouanenavong S."/>
            <person name="Wan K."/>
            <person name="Yu C."/>
            <person name="Lewis S.E."/>
            <person name="Rubin G.M."/>
            <person name="Celniker S."/>
        </authorList>
    </citation>
    <scope>NUCLEOTIDE SEQUENCE</scope>
</reference>
<dbReference type="EMBL" id="AY084114">
    <property type="protein sequence ID" value="AAL89852.1"/>
    <property type="molecule type" value="mRNA"/>
</dbReference>
<accession>Q8T4H1</accession>
<proteinExistence type="evidence at transcript level"/>
<name>Q8T4H1_DROME</name>
<sequence length="75" mass="8693">MAGIKAVVANIRSKEDTIKLLLRKTKHDSRHQTSGENCDEGVRYQRSIDRKWIFNTRSQCGEQSAKHGNTYMNRK</sequence>
<evidence type="ECO:0000313" key="1">
    <source>
        <dbReference type="EMBL" id="AAL89852.1"/>
    </source>
</evidence>
<dbReference type="UCSC" id="CG40053-RA">
    <property type="organism name" value="d. melanogaster"/>
</dbReference>